<dbReference type="PANTHER" id="PTHR11453">
    <property type="entry name" value="ANION EXCHANGE PROTEIN"/>
    <property type="match status" value="1"/>
</dbReference>
<feature type="compositionally biased region" description="Low complexity" evidence="5">
    <location>
        <begin position="36"/>
        <end position="54"/>
    </location>
</feature>
<feature type="domain" description="Bicarbonate transporter-like transmembrane" evidence="7">
    <location>
        <begin position="619"/>
        <end position="681"/>
    </location>
</feature>
<protein>
    <recommendedName>
        <fullName evidence="7">Bicarbonate transporter-like transmembrane domain-containing protein</fullName>
    </recommendedName>
</protein>
<evidence type="ECO:0000313" key="9">
    <source>
        <dbReference type="Proteomes" id="UP001176517"/>
    </source>
</evidence>
<feature type="compositionally biased region" description="Basic and acidic residues" evidence="5">
    <location>
        <begin position="457"/>
        <end position="469"/>
    </location>
</feature>
<dbReference type="Pfam" id="PF00955">
    <property type="entry name" value="HCO3_cotransp"/>
    <property type="match status" value="3"/>
</dbReference>
<evidence type="ECO:0000259" key="7">
    <source>
        <dbReference type="Pfam" id="PF00955"/>
    </source>
</evidence>
<keyword evidence="2 6" id="KW-0812">Transmembrane</keyword>
<evidence type="ECO:0000256" key="3">
    <source>
        <dbReference type="ARBA" id="ARBA00022989"/>
    </source>
</evidence>
<keyword evidence="4 6" id="KW-0472">Membrane</keyword>
<feature type="transmembrane region" description="Helical" evidence="6">
    <location>
        <begin position="364"/>
        <end position="383"/>
    </location>
</feature>
<dbReference type="GO" id="GO:0005886">
    <property type="term" value="C:plasma membrane"/>
    <property type="evidence" value="ECO:0007669"/>
    <property type="project" value="TreeGrafter"/>
</dbReference>
<keyword evidence="9" id="KW-1185">Reference proteome</keyword>
<evidence type="ECO:0000313" key="8">
    <source>
        <dbReference type="EMBL" id="KAK0552955.1"/>
    </source>
</evidence>
<name>A0AAN6GQZ2_9BASI</name>
<evidence type="ECO:0000256" key="5">
    <source>
        <dbReference type="SAM" id="MobiDB-lite"/>
    </source>
</evidence>
<feature type="domain" description="Bicarbonate transporter-like transmembrane" evidence="7">
    <location>
        <begin position="87"/>
        <end position="263"/>
    </location>
</feature>
<dbReference type="AlphaFoldDB" id="A0AAN6GQZ2"/>
<feature type="compositionally biased region" description="Basic and acidic residues" evidence="5">
    <location>
        <begin position="751"/>
        <end position="760"/>
    </location>
</feature>
<feature type="region of interest" description="Disordered" evidence="5">
    <location>
        <begin position="585"/>
        <end position="616"/>
    </location>
</feature>
<dbReference type="GO" id="GO:0005452">
    <property type="term" value="F:solute:inorganic anion antiporter activity"/>
    <property type="evidence" value="ECO:0007669"/>
    <property type="project" value="InterPro"/>
</dbReference>
<accession>A0AAN6GQZ2</accession>
<feature type="transmembrane region" description="Helical" evidence="6">
    <location>
        <begin position="160"/>
        <end position="187"/>
    </location>
</feature>
<reference evidence="8" key="1">
    <citation type="journal article" date="2023" name="PhytoFront">
        <title>Draft Genome Resources of Seven Strains of Tilletia horrida, Causal Agent of Kernel Smut of Rice.</title>
        <authorList>
            <person name="Khanal S."/>
            <person name="Antony Babu S."/>
            <person name="Zhou X.G."/>
        </authorList>
    </citation>
    <scope>NUCLEOTIDE SEQUENCE</scope>
    <source>
        <strain evidence="8">TX6</strain>
    </source>
</reference>
<feature type="region of interest" description="Disordered" evidence="5">
    <location>
        <begin position="1"/>
        <end position="66"/>
    </location>
</feature>
<dbReference type="PANTHER" id="PTHR11453:SF38">
    <property type="entry name" value="ANION TRANSPORTER (EUROFUNG)"/>
    <property type="match status" value="1"/>
</dbReference>
<feature type="domain" description="Bicarbonate transporter-like transmembrane" evidence="7">
    <location>
        <begin position="278"/>
        <end position="446"/>
    </location>
</feature>
<dbReference type="InterPro" id="IPR011531">
    <property type="entry name" value="HCO3_transpt-like_TM_dom"/>
</dbReference>
<evidence type="ECO:0000256" key="6">
    <source>
        <dbReference type="SAM" id="Phobius"/>
    </source>
</evidence>
<feature type="region of interest" description="Disordered" evidence="5">
    <location>
        <begin position="717"/>
        <end position="760"/>
    </location>
</feature>
<feature type="transmembrane region" description="Helical" evidence="6">
    <location>
        <begin position="306"/>
        <end position="325"/>
    </location>
</feature>
<feature type="region of interest" description="Disordered" evidence="5">
    <location>
        <begin position="454"/>
        <end position="502"/>
    </location>
</feature>
<sequence length="760" mass="85715">MDSSTPATDQQPQASTASVTSAPEQQQQLAHRRTKSNSNQDHPPSSSHSHSSSQDGHDDDDDDSPRFPHFAHDLPWSQRTWAYELMPFRGIYYDIKRRLPFYPSDWTLAFTRTDNYWIQLTSVVQIYFLNLMPALAYTLDLNHRTNGAYGVNETILVSAMACIVFPIFAVQPLAIVGLTGLTSLYSFTVYDIFVHHYGFDNIKYLKIQAWAFIWGAVFHFLVAIFNICDFTRFITDMTTQTFGFYVGIVYIQKGIELLILEFKPDEQHPNLDNSTGWLSVTIAILFTVSVYLVTAIGQTRFLTLQIRHLFSAFALAAGCIFWTGFSHFPDHSLRRIPIERLPITRSWFPTMDRGWFIEFWDLELKWVFVGAPLGFCILVLFYFDHQVSSISSQARQFPVKRPAGFHWDFFLLGVTTLISGFLGLPAPNGLVPQAPVHTESLTVFKQVDVDDDDHDDDEHALAGDGREEDGSSDATRPVDDVQDPSKQRRSPPSSATQRKQQRIITDRVAEQRVSHLAIGLLTLGTMTRPLLVCLGLMPRAVFAGVFILVGWGSIESNTITVRTLALFKDRRLDAYVPLPEREVEREREGRLFDDGDDDEEEEQKSPVGPSADQGDPLLSVPKRKIALFVAVQWLFFAMTFAISQTIAAIGFPIIITPLIAVRYYLVPHWFTPLELRILDAPTADADVVLASLGHESEQVTGQGVRIARDCAGMAGTEYGRHRQPSLPSKTKENGEEEQIEMRNANALPLGEELHPRPTED</sequence>
<comment type="caution">
    <text evidence="8">The sequence shown here is derived from an EMBL/GenBank/DDBJ whole genome shotgun (WGS) entry which is preliminary data.</text>
</comment>
<organism evidence="8 9">
    <name type="scientific">Tilletia horrida</name>
    <dbReference type="NCBI Taxonomy" id="155126"/>
    <lineage>
        <taxon>Eukaryota</taxon>
        <taxon>Fungi</taxon>
        <taxon>Dikarya</taxon>
        <taxon>Basidiomycota</taxon>
        <taxon>Ustilaginomycotina</taxon>
        <taxon>Exobasidiomycetes</taxon>
        <taxon>Tilletiales</taxon>
        <taxon>Tilletiaceae</taxon>
        <taxon>Tilletia</taxon>
    </lineage>
</organism>
<dbReference type="GO" id="GO:0050801">
    <property type="term" value="P:monoatomic ion homeostasis"/>
    <property type="evidence" value="ECO:0007669"/>
    <property type="project" value="TreeGrafter"/>
</dbReference>
<proteinExistence type="predicted"/>
<evidence type="ECO:0000256" key="4">
    <source>
        <dbReference type="ARBA" id="ARBA00023136"/>
    </source>
</evidence>
<feature type="transmembrane region" description="Helical" evidence="6">
    <location>
        <begin position="404"/>
        <end position="424"/>
    </location>
</feature>
<evidence type="ECO:0000256" key="2">
    <source>
        <dbReference type="ARBA" id="ARBA00022692"/>
    </source>
</evidence>
<feature type="transmembrane region" description="Helical" evidence="6">
    <location>
        <begin position="529"/>
        <end position="552"/>
    </location>
</feature>
<comment type="subcellular location">
    <subcellularLocation>
        <location evidence="1">Membrane</location>
        <topology evidence="1">Multi-pass membrane protein</topology>
    </subcellularLocation>
</comment>
<dbReference type="GO" id="GO:0046713">
    <property type="term" value="P:borate transport"/>
    <property type="evidence" value="ECO:0007669"/>
    <property type="project" value="TreeGrafter"/>
</dbReference>
<feature type="transmembrane region" description="Helical" evidence="6">
    <location>
        <begin position="274"/>
        <end position="294"/>
    </location>
</feature>
<dbReference type="GO" id="GO:0006820">
    <property type="term" value="P:monoatomic anion transport"/>
    <property type="evidence" value="ECO:0007669"/>
    <property type="project" value="InterPro"/>
</dbReference>
<feature type="transmembrane region" description="Helical" evidence="6">
    <location>
        <begin position="207"/>
        <end position="230"/>
    </location>
</feature>
<keyword evidence="3 6" id="KW-1133">Transmembrane helix</keyword>
<feature type="transmembrane region" description="Helical" evidence="6">
    <location>
        <begin position="116"/>
        <end position="139"/>
    </location>
</feature>
<evidence type="ECO:0000256" key="1">
    <source>
        <dbReference type="ARBA" id="ARBA00004141"/>
    </source>
</evidence>
<dbReference type="InterPro" id="IPR003020">
    <property type="entry name" value="HCO3_transpt_euk"/>
</dbReference>
<dbReference type="Proteomes" id="UP001176517">
    <property type="component" value="Unassembled WGS sequence"/>
</dbReference>
<feature type="compositionally biased region" description="Polar residues" evidence="5">
    <location>
        <begin position="1"/>
        <end position="29"/>
    </location>
</feature>
<feature type="transmembrane region" description="Helical" evidence="6">
    <location>
        <begin position="242"/>
        <end position="262"/>
    </location>
</feature>
<gene>
    <name evidence="8" type="ORF">OC846_002678</name>
</gene>
<dbReference type="EMBL" id="JAPDMZ010000056">
    <property type="protein sequence ID" value="KAK0552955.1"/>
    <property type="molecule type" value="Genomic_DNA"/>
</dbReference>
<feature type="compositionally biased region" description="Basic and acidic residues" evidence="5">
    <location>
        <begin position="476"/>
        <end position="486"/>
    </location>
</feature>